<proteinExistence type="predicted"/>
<evidence type="ECO:0000313" key="4">
    <source>
        <dbReference type="Proteomes" id="UP000617340"/>
    </source>
</evidence>
<organism evidence="3 4">
    <name type="scientific">Vespula germanica</name>
    <name type="common">German yellow jacket</name>
    <name type="synonym">Paravespula germanica</name>
    <dbReference type="NCBI Taxonomy" id="30212"/>
    <lineage>
        <taxon>Eukaryota</taxon>
        <taxon>Metazoa</taxon>
        <taxon>Ecdysozoa</taxon>
        <taxon>Arthropoda</taxon>
        <taxon>Hexapoda</taxon>
        <taxon>Insecta</taxon>
        <taxon>Pterygota</taxon>
        <taxon>Neoptera</taxon>
        <taxon>Endopterygota</taxon>
        <taxon>Hymenoptera</taxon>
        <taxon>Apocrita</taxon>
        <taxon>Aculeata</taxon>
        <taxon>Vespoidea</taxon>
        <taxon>Vespidae</taxon>
        <taxon>Vespinae</taxon>
        <taxon>Vespula</taxon>
    </lineage>
</organism>
<reference evidence="3" key="1">
    <citation type="journal article" date="2020" name="G3 (Bethesda)">
        <title>High-Quality Assemblies for Three Invasive Social Wasps from the &lt;i&gt;Vespula&lt;/i&gt; Genus.</title>
        <authorList>
            <person name="Harrop T.W.R."/>
            <person name="Guhlin J."/>
            <person name="McLaughlin G.M."/>
            <person name="Permina E."/>
            <person name="Stockwell P."/>
            <person name="Gilligan J."/>
            <person name="Le Lec M.F."/>
            <person name="Gruber M.A.M."/>
            <person name="Quinn O."/>
            <person name="Lovegrove M."/>
            <person name="Duncan E.J."/>
            <person name="Remnant E.J."/>
            <person name="Van Eeckhoven J."/>
            <person name="Graham B."/>
            <person name="Knapp R.A."/>
            <person name="Langford K.W."/>
            <person name="Kronenberg Z."/>
            <person name="Press M.O."/>
            <person name="Eacker S.M."/>
            <person name="Wilson-Rankin E.E."/>
            <person name="Purcell J."/>
            <person name="Lester P.J."/>
            <person name="Dearden P.K."/>
        </authorList>
    </citation>
    <scope>NUCLEOTIDE SEQUENCE</scope>
    <source>
        <strain evidence="3">Linc-1</strain>
    </source>
</reference>
<dbReference type="EMBL" id="JACSDZ010000011">
    <property type="protein sequence ID" value="KAF7391550.1"/>
    <property type="molecule type" value="Genomic_DNA"/>
</dbReference>
<feature type="compositionally biased region" description="Basic and acidic residues" evidence="1">
    <location>
        <begin position="71"/>
        <end position="83"/>
    </location>
</feature>
<keyword evidence="2" id="KW-0472">Membrane</keyword>
<comment type="caution">
    <text evidence="3">The sequence shown here is derived from an EMBL/GenBank/DDBJ whole genome shotgun (WGS) entry which is preliminary data.</text>
</comment>
<dbReference type="Proteomes" id="UP000617340">
    <property type="component" value="Unassembled WGS sequence"/>
</dbReference>
<protein>
    <submittedName>
        <fullName evidence="3">Uncharacterized protein</fullName>
    </submittedName>
</protein>
<keyword evidence="4" id="KW-1185">Reference proteome</keyword>
<accession>A0A834N0R1</accession>
<evidence type="ECO:0000256" key="2">
    <source>
        <dbReference type="SAM" id="Phobius"/>
    </source>
</evidence>
<evidence type="ECO:0000256" key="1">
    <source>
        <dbReference type="SAM" id="MobiDB-lite"/>
    </source>
</evidence>
<dbReference type="AlphaFoldDB" id="A0A834N0R1"/>
<feature type="transmembrane region" description="Helical" evidence="2">
    <location>
        <begin position="38"/>
        <end position="62"/>
    </location>
</feature>
<name>A0A834N0R1_VESGE</name>
<sequence>MLFVLVRGLNGCRHPQVDETRVKDDRSKRYDSSLQTPAVAAAAAVVAIVAVAAMAAAMATVVREGSATEEQQQHDRDSTESET</sequence>
<evidence type="ECO:0000313" key="3">
    <source>
        <dbReference type="EMBL" id="KAF7391550.1"/>
    </source>
</evidence>
<feature type="region of interest" description="Disordered" evidence="1">
    <location>
        <begin position="62"/>
        <end position="83"/>
    </location>
</feature>
<keyword evidence="2" id="KW-0812">Transmembrane</keyword>
<gene>
    <name evidence="3" type="ORF">HZH68_011093</name>
</gene>
<keyword evidence="2" id="KW-1133">Transmembrane helix</keyword>